<accession>A0ABN0P1G9</accession>
<keyword evidence="4" id="KW-1185">Reference proteome</keyword>
<dbReference type="Proteomes" id="UP000016649">
    <property type="component" value="Unassembled WGS sequence"/>
</dbReference>
<comment type="caution">
    <text evidence="3">The sequence shown here is derived from an EMBL/GenBank/DDBJ whole genome shotgun (WGS) entry which is preliminary data.</text>
</comment>
<evidence type="ECO:0000256" key="2">
    <source>
        <dbReference type="SAM" id="Phobius"/>
    </source>
</evidence>
<feature type="compositionally biased region" description="Low complexity" evidence="1">
    <location>
        <begin position="63"/>
        <end position="76"/>
    </location>
</feature>
<keyword evidence="2" id="KW-1133">Transmembrane helix</keyword>
<dbReference type="RefSeq" id="WP_021686745.1">
    <property type="nucleotide sequence ID" value="NZ_KI260561.1"/>
</dbReference>
<organism evidence="3 4">
    <name type="scientific">Treponema lecithinolyticum ATCC 700332</name>
    <dbReference type="NCBI Taxonomy" id="1321815"/>
    <lineage>
        <taxon>Bacteria</taxon>
        <taxon>Pseudomonadati</taxon>
        <taxon>Spirochaetota</taxon>
        <taxon>Spirochaetia</taxon>
        <taxon>Spirochaetales</taxon>
        <taxon>Treponemataceae</taxon>
        <taxon>Treponema</taxon>
    </lineage>
</organism>
<feature type="transmembrane region" description="Helical" evidence="2">
    <location>
        <begin position="17"/>
        <end position="37"/>
    </location>
</feature>
<dbReference type="EMBL" id="AWVH01000005">
    <property type="protein sequence ID" value="ERJ94372.1"/>
    <property type="molecule type" value="Genomic_DNA"/>
</dbReference>
<evidence type="ECO:0000313" key="4">
    <source>
        <dbReference type="Proteomes" id="UP000016649"/>
    </source>
</evidence>
<evidence type="ECO:0000256" key="1">
    <source>
        <dbReference type="SAM" id="MobiDB-lite"/>
    </source>
</evidence>
<sequence>MDISRIMFVARKVLSDIRLIGACAAVLVYVNFVFYVARYRKKKSASHKKSLVHIQSDSQNAASDAAGAAQSAASAEENSDAADDFIV</sequence>
<feature type="compositionally biased region" description="Acidic residues" evidence="1">
    <location>
        <begin position="77"/>
        <end position="87"/>
    </location>
</feature>
<keyword evidence="2" id="KW-0812">Transmembrane</keyword>
<protein>
    <submittedName>
        <fullName evidence="3">Uncharacterized protein</fullName>
    </submittedName>
</protein>
<evidence type="ECO:0000313" key="3">
    <source>
        <dbReference type="EMBL" id="ERJ94372.1"/>
    </source>
</evidence>
<proteinExistence type="predicted"/>
<name>A0ABN0P1G9_TRELE</name>
<gene>
    <name evidence="3" type="ORF">HMPREF9193_00344</name>
</gene>
<reference evidence="3 4" key="1">
    <citation type="submission" date="2013-08" db="EMBL/GenBank/DDBJ databases">
        <authorList>
            <person name="Weinstock G."/>
            <person name="Sodergren E."/>
            <person name="Wylie T."/>
            <person name="Fulton L."/>
            <person name="Fulton R."/>
            <person name="Fronick C."/>
            <person name="O'Laughlin M."/>
            <person name="Godfrey J."/>
            <person name="Miner T."/>
            <person name="Herter B."/>
            <person name="Appelbaum E."/>
            <person name="Cordes M."/>
            <person name="Lek S."/>
            <person name="Wollam A."/>
            <person name="Pepin K.H."/>
            <person name="Palsikar V.B."/>
            <person name="Mitreva M."/>
            <person name="Wilson R.K."/>
        </authorList>
    </citation>
    <scope>NUCLEOTIDE SEQUENCE [LARGE SCALE GENOMIC DNA]</scope>
    <source>
        <strain evidence="3 4">ATCC 700332</strain>
    </source>
</reference>
<keyword evidence="2" id="KW-0472">Membrane</keyword>
<feature type="region of interest" description="Disordered" evidence="1">
    <location>
        <begin position="63"/>
        <end position="87"/>
    </location>
</feature>